<evidence type="ECO:0000256" key="5">
    <source>
        <dbReference type="ARBA" id="ARBA00022825"/>
    </source>
</evidence>
<protein>
    <submittedName>
        <fullName evidence="10">Serine protease</fullName>
    </submittedName>
</protein>
<evidence type="ECO:0000256" key="8">
    <source>
        <dbReference type="SAM" id="SignalP"/>
    </source>
</evidence>
<feature type="domain" description="PDZ" evidence="9">
    <location>
        <begin position="410"/>
        <end position="453"/>
    </location>
</feature>
<keyword evidence="4" id="KW-0378">Hydrolase</keyword>
<dbReference type="PROSITE" id="PS50106">
    <property type="entry name" value="PDZ"/>
    <property type="match status" value="2"/>
</dbReference>
<dbReference type="RefSeq" id="WP_054361600.1">
    <property type="nucleotide sequence ID" value="NZ_LJYW01000001.1"/>
</dbReference>
<reference evidence="10 11" key="2">
    <citation type="submission" date="2015-10" db="EMBL/GenBank/DDBJ databases">
        <title>Draft Genome Sequence of Prosthecomicrobium hirschii ATCC 27832.</title>
        <authorList>
            <person name="Daniel J."/>
            <person name="Givan S.A."/>
            <person name="Brun Y.V."/>
            <person name="Brown P.J."/>
        </authorList>
    </citation>
    <scope>NUCLEOTIDE SEQUENCE [LARGE SCALE GENOMIC DNA]</scope>
    <source>
        <strain evidence="10 11">16</strain>
    </source>
</reference>
<dbReference type="AlphaFoldDB" id="A0A0P6W8F4"/>
<dbReference type="InterPro" id="IPR051201">
    <property type="entry name" value="Chloro_Bact_Ser_Proteases"/>
</dbReference>
<evidence type="ECO:0000256" key="4">
    <source>
        <dbReference type="ARBA" id="ARBA00022801"/>
    </source>
</evidence>
<dbReference type="SUPFAM" id="SSF50156">
    <property type="entry name" value="PDZ domain-like"/>
    <property type="match status" value="2"/>
</dbReference>
<evidence type="ECO:0000259" key="9">
    <source>
        <dbReference type="PROSITE" id="PS50106"/>
    </source>
</evidence>
<dbReference type="PRINTS" id="PR00834">
    <property type="entry name" value="PROTEASES2C"/>
</dbReference>
<dbReference type="STRING" id="665126.ABB55_26995"/>
<keyword evidence="5" id="KW-0720">Serine protease</keyword>
<dbReference type="Pfam" id="PF13365">
    <property type="entry name" value="Trypsin_2"/>
    <property type="match status" value="1"/>
</dbReference>
<dbReference type="GO" id="GO:0006508">
    <property type="term" value="P:proteolysis"/>
    <property type="evidence" value="ECO:0007669"/>
    <property type="project" value="UniProtKB-KW"/>
</dbReference>
<evidence type="ECO:0000256" key="6">
    <source>
        <dbReference type="PIRSR" id="PIRSR611782-1"/>
    </source>
</evidence>
<evidence type="ECO:0000256" key="7">
    <source>
        <dbReference type="PIRSR" id="PIRSR611782-2"/>
    </source>
</evidence>
<feature type="binding site" evidence="7">
    <location>
        <position position="117"/>
    </location>
    <ligand>
        <name>substrate</name>
    </ligand>
</feature>
<accession>A0A0P6W8F4</accession>
<keyword evidence="11" id="KW-1185">Reference proteome</keyword>
<feature type="signal peptide" evidence="8">
    <location>
        <begin position="1"/>
        <end position="23"/>
    </location>
</feature>
<dbReference type="EMBL" id="LJYW01000001">
    <property type="protein sequence ID" value="KPL55434.1"/>
    <property type="molecule type" value="Genomic_DNA"/>
</dbReference>
<dbReference type="PANTHER" id="PTHR43343:SF3">
    <property type="entry name" value="PROTEASE DO-LIKE 8, CHLOROPLASTIC"/>
    <property type="match status" value="1"/>
</dbReference>
<dbReference type="Pfam" id="PF13180">
    <property type="entry name" value="PDZ_2"/>
    <property type="match status" value="1"/>
</dbReference>
<comment type="caution">
    <text evidence="10">The sequence shown here is derived from an EMBL/GenBank/DDBJ whole genome shotgun (WGS) entry which is preliminary data.</text>
</comment>
<dbReference type="Gene3D" id="2.40.10.120">
    <property type="match status" value="1"/>
</dbReference>
<evidence type="ECO:0000256" key="2">
    <source>
        <dbReference type="ARBA" id="ARBA00022729"/>
    </source>
</evidence>
<proteinExistence type="predicted"/>
<evidence type="ECO:0000256" key="1">
    <source>
        <dbReference type="ARBA" id="ARBA00022670"/>
    </source>
</evidence>
<dbReference type="SUPFAM" id="SSF50494">
    <property type="entry name" value="Trypsin-like serine proteases"/>
    <property type="match status" value="1"/>
</dbReference>
<sequence>MVRAGSFVAALMLAVAVAGPAQAQTRVAPDSNRVAPDSKAQVQLSFAPIVKRVAPAVVNVYAQRTLRQQGGSPMFDDPLFRRFFGDGPLGMPKDRVESSLGSGVIIDRSGLVVTNHHVIKDATEVKIALSDKREFEADVVLKDDRTDLAVLRIKEKGDYPFAEFGDSDQIEVGDLVLAIGNPFGVGQTVTQGIVSALARTQVGVSDYRFFIQTDAAINPGNSGGALVDMEGRLVGVPTAIYSRSGGSIGIGFAIPGAMVKFVAEQAKSGGGLRRPWFGATLQNVTPDMAEALGIKRPVGTLVAGMSANGPAARAGLKVGDLLVAIDGFEIDDLDGFGYRYSTRPIGGSAKLSIIRQGKPMTVEVGLVAAPETVPRDERMIRAISPFQGAVVANLSPAVAEELRVPNALEGVVVKSVETGALAGRFVQKGDVILEVNGTKIDTTKTLEKVTQSDPGSWRVAVQRGGEVVRFAVRS</sequence>
<feature type="domain" description="PDZ" evidence="9">
    <location>
        <begin position="261"/>
        <end position="357"/>
    </location>
</feature>
<dbReference type="PANTHER" id="PTHR43343">
    <property type="entry name" value="PEPTIDASE S12"/>
    <property type="match status" value="1"/>
</dbReference>
<name>A0A0P6W8F4_9HYPH</name>
<dbReference type="InterPro" id="IPR009003">
    <property type="entry name" value="Peptidase_S1_PA"/>
</dbReference>
<dbReference type="GO" id="GO:0004252">
    <property type="term" value="F:serine-type endopeptidase activity"/>
    <property type="evidence" value="ECO:0007669"/>
    <property type="project" value="InterPro"/>
</dbReference>
<feature type="active site" description="Charge relay system" evidence="6">
    <location>
        <position position="147"/>
    </location>
</feature>
<feature type="chain" id="PRO_5038835218" evidence="8">
    <location>
        <begin position="24"/>
        <end position="474"/>
    </location>
</feature>
<evidence type="ECO:0000313" key="11">
    <source>
        <dbReference type="Proteomes" id="UP000048984"/>
    </source>
</evidence>
<evidence type="ECO:0000256" key="3">
    <source>
        <dbReference type="ARBA" id="ARBA00022737"/>
    </source>
</evidence>
<feature type="binding site" evidence="7">
    <location>
        <position position="147"/>
    </location>
    <ligand>
        <name>substrate</name>
    </ligand>
</feature>
<organism evidence="10 11">
    <name type="scientific">Prosthecodimorpha hirschii</name>
    <dbReference type="NCBI Taxonomy" id="665126"/>
    <lineage>
        <taxon>Bacteria</taxon>
        <taxon>Pseudomonadati</taxon>
        <taxon>Pseudomonadota</taxon>
        <taxon>Alphaproteobacteria</taxon>
        <taxon>Hyphomicrobiales</taxon>
        <taxon>Ancalomicrobiaceae</taxon>
        <taxon>Prosthecodimorpha</taxon>
    </lineage>
</organism>
<dbReference type="InterPro" id="IPR001940">
    <property type="entry name" value="Peptidase_S1C"/>
</dbReference>
<keyword evidence="2 8" id="KW-0732">Signal</keyword>
<evidence type="ECO:0000313" key="10">
    <source>
        <dbReference type="EMBL" id="KPL55434.1"/>
    </source>
</evidence>
<feature type="active site" description="Charge relay system" evidence="6">
    <location>
        <position position="222"/>
    </location>
</feature>
<dbReference type="Pfam" id="PF00595">
    <property type="entry name" value="PDZ"/>
    <property type="match status" value="1"/>
</dbReference>
<dbReference type="Proteomes" id="UP000048984">
    <property type="component" value="Unassembled WGS sequence"/>
</dbReference>
<dbReference type="Gene3D" id="2.30.42.10">
    <property type="match status" value="2"/>
</dbReference>
<dbReference type="SMART" id="SM00228">
    <property type="entry name" value="PDZ"/>
    <property type="match status" value="2"/>
</dbReference>
<dbReference type="InterPro" id="IPR011782">
    <property type="entry name" value="Pept_S1C_Do"/>
</dbReference>
<keyword evidence="3" id="KW-0677">Repeat</keyword>
<dbReference type="InterPro" id="IPR001478">
    <property type="entry name" value="PDZ"/>
</dbReference>
<dbReference type="InterPro" id="IPR036034">
    <property type="entry name" value="PDZ_sf"/>
</dbReference>
<feature type="active site" description="Charge relay system" evidence="6">
    <location>
        <position position="117"/>
    </location>
</feature>
<gene>
    <name evidence="10" type="ORF">ABB55_26995</name>
</gene>
<reference evidence="10 11" key="1">
    <citation type="submission" date="2015-09" db="EMBL/GenBank/DDBJ databases">
        <authorList>
            <person name="Jackson K.R."/>
            <person name="Lunt B.L."/>
            <person name="Fisher J.N.B."/>
            <person name="Gardner A.V."/>
            <person name="Bailey M.E."/>
            <person name="Deus L.M."/>
            <person name="Earl A.S."/>
            <person name="Gibby P.D."/>
            <person name="Hartmann K.A."/>
            <person name="Liu J.E."/>
            <person name="Manci A.M."/>
            <person name="Nielsen D.A."/>
            <person name="Solomon M.B."/>
            <person name="Breakwell D.P."/>
            <person name="Burnett S.H."/>
            <person name="Grose J.H."/>
        </authorList>
    </citation>
    <scope>NUCLEOTIDE SEQUENCE [LARGE SCALE GENOMIC DNA]</scope>
    <source>
        <strain evidence="10 11">16</strain>
    </source>
</reference>
<dbReference type="NCBIfam" id="TIGR02037">
    <property type="entry name" value="degP_htrA_DO"/>
    <property type="match status" value="1"/>
</dbReference>
<keyword evidence="1 10" id="KW-0645">Protease</keyword>
<feature type="binding site" evidence="7">
    <location>
        <begin position="220"/>
        <end position="222"/>
    </location>
    <ligand>
        <name>substrate</name>
    </ligand>
</feature>